<feature type="region of interest" description="Disordered" evidence="1">
    <location>
        <begin position="85"/>
        <end position="107"/>
    </location>
</feature>
<organism evidence="2 3">
    <name type="scientific">Pomacea canaliculata</name>
    <name type="common">Golden apple snail</name>
    <dbReference type="NCBI Taxonomy" id="400727"/>
    <lineage>
        <taxon>Eukaryota</taxon>
        <taxon>Metazoa</taxon>
        <taxon>Spiralia</taxon>
        <taxon>Lophotrochozoa</taxon>
        <taxon>Mollusca</taxon>
        <taxon>Gastropoda</taxon>
        <taxon>Caenogastropoda</taxon>
        <taxon>Architaenioglossa</taxon>
        <taxon>Ampullarioidea</taxon>
        <taxon>Ampullariidae</taxon>
        <taxon>Pomacea</taxon>
    </lineage>
</organism>
<accession>A0A2T7PVU8</accession>
<reference evidence="2 3" key="1">
    <citation type="submission" date="2018-04" db="EMBL/GenBank/DDBJ databases">
        <title>The genome of golden apple snail Pomacea canaliculata provides insight into stress tolerance and invasive adaptation.</title>
        <authorList>
            <person name="Liu C."/>
            <person name="Liu B."/>
            <person name="Ren Y."/>
            <person name="Zhang Y."/>
            <person name="Wang H."/>
            <person name="Li S."/>
            <person name="Jiang F."/>
            <person name="Yin L."/>
            <person name="Zhang G."/>
            <person name="Qian W."/>
            <person name="Fan W."/>
        </authorList>
    </citation>
    <scope>NUCLEOTIDE SEQUENCE [LARGE SCALE GENOMIC DNA]</scope>
    <source>
        <strain evidence="2">SZHN2017</strain>
        <tissue evidence="2">Muscle</tissue>
    </source>
</reference>
<keyword evidence="3" id="KW-1185">Reference proteome</keyword>
<evidence type="ECO:0000313" key="3">
    <source>
        <dbReference type="Proteomes" id="UP000245119"/>
    </source>
</evidence>
<dbReference type="AlphaFoldDB" id="A0A2T7PVU8"/>
<evidence type="ECO:0000256" key="1">
    <source>
        <dbReference type="SAM" id="MobiDB-lite"/>
    </source>
</evidence>
<dbReference type="EMBL" id="PZQS01000001">
    <property type="protein sequence ID" value="PVD37554.1"/>
    <property type="molecule type" value="Genomic_DNA"/>
</dbReference>
<gene>
    <name evidence="2" type="ORF">C0Q70_00150</name>
</gene>
<comment type="caution">
    <text evidence="2">The sequence shown here is derived from an EMBL/GenBank/DDBJ whole genome shotgun (WGS) entry which is preliminary data.</text>
</comment>
<dbReference type="Proteomes" id="UP000245119">
    <property type="component" value="Linkage Group LG1"/>
</dbReference>
<sequence length="107" mass="11640">MPGPGACAKMEAREEARQALTSGCDVALSSTDHNSEKQPQRKRLNAFDHACLVLLNISSIDLLRKLPASLRPLLPPAATSRAVTSALAENPRSRRSCPRRNPFVACY</sequence>
<proteinExistence type="predicted"/>
<evidence type="ECO:0000313" key="2">
    <source>
        <dbReference type="EMBL" id="PVD37554.1"/>
    </source>
</evidence>
<name>A0A2T7PVU8_POMCA</name>
<protein>
    <submittedName>
        <fullName evidence="2">Uncharacterized protein</fullName>
    </submittedName>
</protein>